<dbReference type="Proteomes" id="UP000435649">
    <property type="component" value="Unassembled WGS sequence"/>
</dbReference>
<proteinExistence type="predicted"/>
<dbReference type="PROSITE" id="PS51257">
    <property type="entry name" value="PROKAR_LIPOPROTEIN"/>
    <property type="match status" value="1"/>
</dbReference>
<comment type="caution">
    <text evidence="1">The sequence shown here is derived from an EMBL/GenBank/DDBJ whole genome shotgun (WGS) entry which is preliminary data.</text>
</comment>
<evidence type="ECO:0000313" key="1">
    <source>
        <dbReference type="EMBL" id="MST99119.1"/>
    </source>
</evidence>
<dbReference type="EMBL" id="VUNS01000029">
    <property type="protein sequence ID" value="MST99119.1"/>
    <property type="molecule type" value="Genomic_DNA"/>
</dbReference>
<organism evidence="1 2">
    <name type="scientific">Victivallis lenta</name>
    <dbReference type="NCBI Taxonomy" id="2606640"/>
    <lineage>
        <taxon>Bacteria</taxon>
        <taxon>Pseudomonadati</taxon>
        <taxon>Lentisphaerota</taxon>
        <taxon>Lentisphaeria</taxon>
        <taxon>Victivallales</taxon>
        <taxon>Victivallaceae</taxon>
        <taxon>Victivallis</taxon>
    </lineage>
</organism>
<dbReference type="RefSeq" id="WP_154420275.1">
    <property type="nucleotide sequence ID" value="NZ_VUNS01000029.1"/>
</dbReference>
<dbReference type="AlphaFoldDB" id="A0A844GA59"/>
<gene>
    <name evidence="1" type="ORF">FYJ85_18965</name>
</gene>
<keyword evidence="2" id="KW-1185">Reference proteome</keyword>
<reference evidence="1 2" key="1">
    <citation type="submission" date="2019-08" db="EMBL/GenBank/DDBJ databases">
        <title>In-depth cultivation of the pig gut microbiome towards novel bacterial diversity and tailored functional studies.</title>
        <authorList>
            <person name="Wylensek D."/>
            <person name="Hitch T.C.A."/>
            <person name="Clavel T."/>
        </authorList>
    </citation>
    <scope>NUCLEOTIDE SEQUENCE [LARGE SCALE GENOMIC DNA]</scope>
    <source>
        <strain evidence="1 2">BBE-744-WT-12</strain>
    </source>
</reference>
<accession>A0A844GA59</accession>
<name>A0A844GA59_9BACT</name>
<protein>
    <submittedName>
        <fullName evidence="1">Uncharacterized protein</fullName>
    </submittedName>
</protein>
<sequence length="182" mass="20815">MRQTFLHLRDKISLFTFLFLLAALSGGCCSRNRLMEGFHRDNYIVFEPISVSYMKYVLDLQDLNGIIAGVEKRSPDLSSNSALKDYLARLKTLNDNYNKTTPPVFADQEDWKMFCTLAENKNNKPYFYIKQELGKTAKDIPAKTISIRTTGLLILDSSGRIIKDHIVEKRTEPHFQTDASAL</sequence>
<evidence type="ECO:0000313" key="2">
    <source>
        <dbReference type="Proteomes" id="UP000435649"/>
    </source>
</evidence>